<dbReference type="Pfam" id="PF09588">
    <property type="entry name" value="YqaJ"/>
    <property type="match status" value="1"/>
</dbReference>
<accession>A0A6C0DX76</accession>
<reference evidence="2" key="1">
    <citation type="journal article" date="2020" name="Nature">
        <title>Giant virus diversity and host interactions through global metagenomics.</title>
        <authorList>
            <person name="Schulz F."/>
            <person name="Roux S."/>
            <person name="Paez-Espino D."/>
            <person name="Jungbluth S."/>
            <person name="Walsh D.A."/>
            <person name="Denef V.J."/>
            <person name="McMahon K.D."/>
            <person name="Konstantinidis K.T."/>
            <person name="Eloe-Fadrosh E.A."/>
            <person name="Kyrpides N.C."/>
            <person name="Woyke T."/>
        </authorList>
    </citation>
    <scope>NUCLEOTIDE SEQUENCE</scope>
    <source>
        <strain evidence="2">GVMAG-M-3300023174-75</strain>
    </source>
</reference>
<dbReference type="EMBL" id="MN739685">
    <property type="protein sequence ID" value="QHT21088.1"/>
    <property type="molecule type" value="Genomic_DNA"/>
</dbReference>
<evidence type="ECO:0000259" key="1">
    <source>
        <dbReference type="Pfam" id="PF09588"/>
    </source>
</evidence>
<dbReference type="CDD" id="cd22343">
    <property type="entry name" value="PDDEXK_lambda_exonuclease-like"/>
    <property type="match status" value="1"/>
</dbReference>
<name>A0A6C0DX76_9ZZZZ</name>
<dbReference type="InterPro" id="IPR011604">
    <property type="entry name" value="PDDEXK-like_dom_sf"/>
</dbReference>
<dbReference type="InterPro" id="IPR051703">
    <property type="entry name" value="NF-kappa-B_Signaling_Reg"/>
</dbReference>
<dbReference type="InterPro" id="IPR017482">
    <property type="entry name" value="Lambda-type_endonuclease"/>
</dbReference>
<dbReference type="AlphaFoldDB" id="A0A6C0DX76"/>
<dbReference type="PANTHER" id="PTHR46609:SF8">
    <property type="entry name" value="YQAJ VIRAL RECOMBINASE DOMAIN-CONTAINING PROTEIN"/>
    <property type="match status" value="1"/>
</dbReference>
<proteinExistence type="predicted"/>
<dbReference type="SUPFAM" id="SSF52980">
    <property type="entry name" value="Restriction endonuclease-like"/>
    <property type="match status" value="1"/>
</dbReference>
<dbReference type="Gene3D" id="3.90.320.10">
    <property type="match status" value="1"/>
</dbReference>
<feature type="domain" description="YqaJ viral recombinase" evidence="1">
    <location>
        <begin position="160"/>
        <end position="295"/>
    </location>
</feature>
<dbReference type="InterPro" id="IPR019080">
    <property type="entry name" value="YqaJ_viral_recombinase"/>
</dbReference>
<evidence type="ECO:0000313" key="2">
    <source>
        <dbReference type="EMBL" id="QHT21088.1"/>
    </source>
</evidence>
<organism evidence="2">
    <name type="scientific">viral metagenome</name>
    <dbReference type="NCBI Taxonomy" id="1070528"/>
    <lineage>
        <taxon>unclassified sequences</taxon>
        <taxon>metagenomes</taxon>
        <taxon>organismal metagenomes</taxon>
    </lineage>
</organism>
<dbReference type="NCBIfam" id="TIGR03033">
    <property type="entry name" value="phage_rel_nuc"/>
    <property type="match status" value="1"/>
</dbReference>
<dbReference type="InterPro" id="IPR011335">
    <property type="entry name" value="Restrct_endonuc-II-like"/>
</dbReference>
<dbReference type="PANTHER" id="PTHR46609">
    <property type="entry name" value="EXONUCLEASE, PHAGE-TYPE/RECB, C-TERMINAL DOMAIN-CONTAINING PROTEIN"/>
    <property type="match status" value="1"/>
</dbReference>
<sequence length="448" mass="52943">MSNKYSNFIEYLITKYEISSIIDLTNPTILNNYQELLANISDSMLEFINTNLMQLIHEDLYDELEDTIYNIYYSQFIEHNVACKLFNLMEADAIKLLFNSVKLCQKLVFKFYIPRRSYAKSHIIRDHNNNSINLTCNFDKIKNQLSYLKNILQAPQKSDEWYIFRQSTLTASNIYKIFISDYTQSQLIIEKSEPININKYRVNNLNSALHWGQKYEPVSILYYEHVNKTTLTQFGCIPHSQYSYIAASPDGIVCDESSELFGRMIEIKNVVSREINSIPKMEYWIQMQLQMEVCNLNECDFLETKFTEYLNEEEYLEDVTCPFPRGFIMQFCVDGEVYYEYPPFTLNITSSDYCAWFEEQLKKNNTKNYVKNIYWKLEVVSCILVLRNTLWFKNALPYIELFWNNLVSERDSGEYKTRLSKKQKMKNEHDRLTSDFPGGGCLISSNLV</sequence>
<protein>
    <recommendedName>
        <fullName evidence="1">YqaJ viral recombinase domain-containing protein</fullName>
    </recommendedName>
</protein>